<dbReference type="RefSeq" id="WP_284270061.1">
    <property type="nucleotide sequence ID" value="NZ_BSOW01000019.1"/>
</dbReference>
<evidence type="ECO:0000313" key="4">
    <source>
        <dbReference type="Proteomes" id="UP001156905"/>
    </source>
</evidence>
<proteinExistence type="predicted"/>
<dbReference type="InterPro" id="IPR008613">
    <property type="entry name" value="Excalibur_Ca-bd_domain"/>
</dbReference>
<evidence type="ECO:0000313" key="3">
    <source>
        <dbReference type="EMBL" id="GLR88461.1"/>
    </source>
</evidence>
<evidence type="ECO:0000256" key="1">
    <source>
        <dbReference type="SAM" id="SignalP"/>
    </source>
</evidence>
<organism evidence="3 4">
    <name type="scientific">Bradyrhizobium iriomotense</name>
    <dbReference type="NCBI Taxonomy" id="441950"/>
    <lineage>
        <taxon>Bacteria</taxon>
        <taxon>Pseudomonadati</taxon>
        <taxon>Pseudomonadota</taxon>
        <taxon>Alphaproteobacteria</taxon>
        <taxon>Hyphomicrobiales</taxon>
        <taxon>Nitrobacteraceae</taxon>
        <taxon>Bradyrhizobium</taxon>
    </lineage>
</organism>
<reference evidence="4" key="1">
    <citation type="journal article" date="2019" name="Int. J. Syst. Evol. Microbiol.">
        <title>The Global Catalogue of Microorganisms (GCM) 10K type strain sequencing project: providing services to taxonomists for standard genome sequencing and annotation.</title>
        <authorList>
            <consortium name="The Broad Institute Genomics Platform"/>
            <consortium name="The Broad Institute Genome Sequencing Center for Infectious Disease"/>
            <person name="Wu L."/>
            <person name="Ma J."/>
        </authorList>
    </citation>
    <scope>NUCLEOTIDE SEQUENCE [LARGE SCALE GENOMIC DNA]</scope>
    <source>
        <strain evidence="4">NBRC 102520</strain>
    </source>
</reference>
<dbReference type="Pfam" id="PF05901">
    <property type="entry name" value="Excalibur"/>
    <property type="match status" value="1"/>
</dbReference>
<gene>
    <name evidence="3" type="ORF">GCM10007857_51730</name>
</gene>
<name>A0ABQ6B727_9BRAD</name>
<comment type="caution">
    <text evidence="3">The sequence shown here is derived from an EMBL/GenBank/DDBJ whole genome shotgun (WGS) entry which is preliminary data.</text>
</comment>
<feature type="domain" description="Excalibur calcium-binding" evidence="2">
    <location>
        <begin position="52"/>
        <end position="88"/>
    </location>
</feature>
<accession>A0ABQ6B727</accession>
<keyword evidence="4" id="KW-1185">Reference proteome</keyword>
<evidence type="ECO:0000259" key="2">
    <source>
        <dbReference type="SMART" id="SM00894"/>
    </source>
</evidence>
<dbReference type="SMART" id="SM00894">
    <property type="entry name" value="Excalibur"/>
    <property type="match status" value="1"/>
</dbReference>
<feature type="chain" id="PRO_5046418215" description="Excalibur calcium-binding domain-containing protein" evidence="1">
    <location>
        <begin position="21"/>
        <end position="88"/>
    </location>
</feature>
<sequence length="88" mass="9529">MRHLFTLAAAMAVFASPVMARGTIKAKTGDEVVADVKPGNEAKADASKPDIFFRTCREARAAGYSRMRVGEPGYARHLDRDNDGIACE</sequence>
<dbReference type="Proteomes" id="UP001156905">
    <property type="component" value="Unassembled WGS sequence"/>
</dbReference>
<protein>
    <recommendedName>
        <fullName evidence="2">Excalibur calcium-binding domain-containing protein</fullName>
    </recommendedName>
</protein>
<dbReference type="EMBL" id="BSOW01000019">
    <property type="protein sequence ID" value="GLR88461.1"/>
    <property type="molecule type" value="Genomic_DNA"/>
</dbReference>
<keyword evidence="1" id="KW-0732">Signal</keyword>
<feature type="signal peptide" evidence="1">
    <location>
        <begin position="1"/>
        <end position="20"/>
    </location>
</feature>